<feature type="domain" description="Phosphomannose isomerase type I catalytic" evidence="5">
    <location>
        <begin position="7"/>
        <end position="109"/>
    </location>
</feature>
<dbReference type="InterPro" id="IPR046457">
    <property type="entry name" value="PMI_typeI_cat"/>
</dbReference>
<evidence type="ECO:0000256" key="1">
    <source>
        <dbReference type="ARBA" id="ARBA00022723"/>
    </source>
</evidence>
<sequence length="310" mass="35069">MYPLKFRPIYFEKIWGGRGLEAIKDNLPQGDIGESWEISCHGNGASIISNGKYEGVALKHLIALEKNKILGEGFIEEEFPLLLKFISASDNLSVQVHPNDYFAKELENDRGKTEAWYVLEAEEGANLIIGTKGCSKDEFMKGIETGALEKCLNIVPVKRGDAFYIESGLIHAIGKGVVLLEIQQSSDITYRVYDYNRGRELHVDKAMKVIDFSLSSNKIQGQVFTTSEYEVRKYIYCKYFALEEYIIKEKFQDNTKNQKFFLYSCIEGEGKIVYSHGEESIIKGESILIPCSLGKVEVLGQLKLIKVYVP</sequence>
<dbReference type="CDD" id="cd07010">
    <property type="entry name" value="cupin_PMI_type_I_N_bac"/>
    <property type="match status" value="1"/>
</dbReference>
<dbReference type="RefSeq" id="WP_021282162.1">
    <property type="nucleotide sequence ID" value="NZ_JAGGLL010000012.1"/>
</dbReference>
<keyword evidence="7" id="KW-0413">Isomerase</keyword>
<dbReference type="Pfam" id="PF21621">
    <property type="entry name" value="MPI_cupin_dom"/>
    <property type="match status" value="1"/>
</dbReference>
<protein>
    <recommendedName>
        <fullName evidence="3">Phosphohexomutase</fullName>
    </recommendedName>
    <alternativeName>
        <fullName evidence="4">Phosphomannose isomerase</fullName>
    </alternativeName>
</protein>
<dbReference type="InterPro" id="IPR049071">
    <property type="entry name" value="MPI_cupin_dom"/>
</dbReference>
<dbReference type="GO" id="GO:0004476">
    <property type="term" value="F:mannose-6-phosphate isomerase activity"/>
    <property type="evidence" value="ECO:0007669"/>
    <property type="project" value="UniProtKB-EC"/>
</dbReference>
<dbReference type="SUPFAM" id="SSF51182">
    <property type="entry name" value="RmlC-like cupins"/>
    <property type="match status" value="1"/>
</dbReference>
<evidence type="ECO:0000256" key="2">
    <source>
        <dbReference type="ARBA" id="ARBA00022833"/>
    </source>
</evidence>
<keyword evidence="8" id="KW-1185">Reference proteome</keyword>
<evidence type="ECO:0000259" key="6">
    <source>
        <dbReference type="Pfam" id="PF21621"/>
    </source>
</evidence>
<dbReference type="InterPro" id="IPR014628">
    <property type="entry name" value="Man6P_isomerase_Firm_short"/>
</dbReference>
<comment type="caution">
    <text evidence="7">The sequence shown here is derived from an EMBL/GenBank/DDBJ whole genome shotgun (WGS) entry which is preliminary data.</text>
</comment>
<keyword evidence="2" id="KW-0862">Zinc</keyword>
<proteinExistence type="predicted"/>
<evidence type="ECO:0000256" key="4">
    <source>
        <dbReference type="ARBA" id="ARBA00030762"/>
    </source>
</evidence>
<dbReference type="InterPro" id="IPR011051">
    <property type="entry name" value="RmlC_Cupin_sf"/>
</dbReference>
<gene>
    <name evidence="7" type="ORF">J2Z44_001797</name>
</gene>
<reference evidence="7 8" key="1">
    <citation type="submission" date="2021-03" db="EMBL/GenBank/DDBJ databases">
        <title>Genomic Encyclopedia of Type Strains, Phase IV (KMG-IV): sequencing the most valuable type-strain genomes for metagenomic binning, comparative biology and taxonomic classification.</title>
        <authorList>
            <person name="Goeker M."/>
        </authorList>
    </citation>
    <scope>NUCLEOTIDE SEQUENCE [LARGE SCALE GENOMIC DNA]</scope>
    <source>
        <strain evidence="7 8">DSM 28650</strain>
    </source>
</reference>
<dbReference type="InterPro" id="IPR014710">
    <property type="entry name" value="RmlC-like_jellyroll"/>
</dbReference>
<dbReference type="Proteomes" id="UP001519308">
    <property type="component" value="Unassembled WGS sequence"/>
</dbReference>
<dbReference type="PANTHER" id="PTHR42742">
    <property type="entry name" value="TRANSCRIPTIONAL REPRESSOR MPRA"/>
    <property type="match status" value="1"/>
</dbReference>
<evidence type="ECO:0000256" key="3">
    <source>
        <dbReference type="ARBA" id="ARBA00029741"/>
    </source>
</evidence>
<dbReference type="PANTHER" id="PTHR42742:SF3">
    <property type="entry name" value="FRUCTOKINASE"/>
    <property type="match status" value="1"/>
</dbReference>
<name>A0ABS4K421_9CLOT</name>
<keyword evidence="1" id="KW-0479">Metal-binding</keyword>
<evidence type="ECO:0000259" key="5">
    <source>
        <dbReference type="Pfam" id="PF20511"/>
    </source>
</evidence>
<dbReference type="Pfam" id="PF20511">
    <property type="entry name" value="PMI_typeI_cat"/>
    <property type="match status" value="1"/>
</dbReference>
<accession>A0ABS4K421</accession>
<feature type="domain" description="Mannose-6-phosphate isomerase cupin" evidence="6">
    <location>
        <begin position="232"/>
        <end position="309"/>
    </location>
</feature>
<dbReference type="EMBL" id="JAGGLL010000012">
    <property type="protein sequence ID" value="MBP2021996.1"/>
    <property type="molecule type" value="Genomic_DNA"/>
</dbReference>
<organism evidence="7 8">
    <name type="scientific">Clostridium punense</name>
    <dbReference type="NCBI Taxonomy" id="1054297"/>
    <lineage>
        <taxon>Bacteria</taxon>
        <taxon>Bacillati</taxon>
        <taxon>Bacillota</taxon>
        <taxon>Clostridia</taxon>
        <taxon>Eubacteriales</taxon>
        <taxon>Clostridiaceae</taxon>
        <taxon>Clostridium</taxon>
    </lineage>
</organism>
<evidence type="ECO:0000313" key="8">
    <source>
        <dbReference type="Proteomes" id="UP001519308"/>
    </source>
</evidence>
<dbReference type="InterPro" id="IPR051804">
    <property type="entry name" value="Carb_Metab_Reg_Kinase/Isom"/>
</dbReference>
<dbReference type="PIRSF" id="PIRSF036894">
    <property type="entry name" value="PMI_Firm_short"/>
    <property type="match status" value="1"/>
</dbReference>
<dbReference type="Gene3D" id="2.60.120.10">
    <property type="entry name" value="Jelly Rolls"/>
    <property type="match status" value="2"/>
</dbReference>
<evidence type="ECO:0000313" key="7">
    <source>
        <dbReference type="EMBL" id="MBP2021996.1"/>
    </source>
</evidence>